<evidence type="ECO:0000313" key="2">
    <source>
        <dbReference type="EMBL" id="WBA41122.1"/>
    </source>
</evidence>
<keyword evidence="1" id="KW-1133">Transmembrane helix</keyword>
<keyword evidence="1" id="KW-0812">Transmembrane</keyword>
<reference evidence="2 3" key="1">
    <citation type="submission" date="2022-12" db="EMBL/GenBank/DDBJ databases">
        <title>Hymenobacter canadensis sp. nov. isolated from lake water of the Cambridge Bay, Canada.</title>
        <authorList>
            <person name="Kim W.H."/>
            <person name="Lee Y.M."/>
        </authorList>
    </citation>
    <scope>NUCLEOTIDE SEQUENCE [LARGE SCALE GENOMIC DNA]</scope>
    <source>
        <strain evidence="2 3">PAMC 29467</strain>
    </source>
</reference>
<dbReference type="Proteomes" id="UP001211005">
    <property type="component" value="Chromosome"/>
</dbReference>
<feature type="transmembrane region" description="Helical" evidence="1">
    <location>
        <begin position="65"/>
        <end position="84"/>
    </location>
</feature>
<protein>
    <submittedName>
        <fullName evidence="2">Uncharacterized protein</fullName>
    </submittedName>
</protein>
<feature type="transmembrane region" description="Helical" evidence="1">
    <location>
        <begin position="36"/>
        <end position="53"/>
    </location>
</feature>
<organism evidence="2 3">
    <name type="scientific">Hymenobacter canadensis</name>
    <dbReference type="NCBI Taxonomy" id="2999067"/>
    <lineage>
        <taxon>Bacteria</taxon>
        <taxon>Pseudomonadati</taxon>
        <taxon>Bacteroidota</taxon>
        <taxon>Cytophagia</taxon>
        <taxon>Cytophagales</taxon>
        <taxon>Hymenobacteraceae</taxon>
        <taxon>Hymenobacter</taxon>
    </lineage>
</organism>
<sequence length="256" mass="29352">MYNWADTLHLTNRVLEAAPLLPFIAGYLRRMNLPPLYRLVYYYVGAKSLFYMLDVVSRSVFRNNVYLFHLSTIVTVLLLSWVYYRLIDLVAVKKLLPPAIGVFMLVAVADALFLNKLFIDINSYSQACGSTILITLSLLHILQLSRSVQLLEQQPEFFFSIAVLVYSAYSVVTYVASNIIYSAGYDKATNIRLDTIISAPDALLYAVHMGMLAWMFSFFPLSINPRQALPYWLHYSRWRQRAHKLLGNNILPGIYS</sequence>
<name>A0ABY7LNU4_9BACT</name>
<gene>
    <name evidence="2" type="ORF">O3303_15010</name>
</gene>
<keyword evidence="1" id="KW-0472">Membrane</keyword>
<evidence type="ECO:0000313" key="3">
    <source>
        <dbReference type="Proteomes" id="UP001211005"/>
    </source>
</evidence>
<accession>A0ABY7LNU4</accession>
<keyword evidence="3" id="KW-1185">Reference proteome</keyword>
<evidence type="ECO:0000256" key="1">
    <source>
        <dbReference type="SAM" id="Phobius"/>
    </source>
</evidence>
<feature type="transmembrane region" description="Helical" evidence="1">
    <location>
        <begin position="96"/>
        <end position="115"/>
    </location>
</feature>
<dbReference type="EMBL" id="CP114767">
    <property type="protein sequence ID" value="WBA41122.1"/>
    <property type="molecule type" value="Genomic_DNA"/>
</dbReference>
<feature type="transmembrane region" description="Helical" evidence="1">
    <location>
        <begin position="127"/>
        <end position="145"/>
    </location>
</feature>
<proteinExistence type="predicted"/>
<dbReference type="RefSeq" id="WP_269559204.1">
    <property type="nucleotide sequence ID" value="NZ_CP114767.1"/>
</dbReference>
<feature type="transmembrane region" description="Helical" evidence="1">
    <location>
        <begin position="202"/>
        <end position="223"/>
    </location>
</feature>
<feature type="transmembrane region" description="Helical" evidence="1">
    <location>
        <begin position="157"/>
        <end position="181"/>
    </location>
</feature>